<dbReference type="EMBL" id="MLJW01000001">
    <property type="protein sequence ID" value="OIR19369.1"/>
    <property type="molecule type" value="Genomic_DNA"/>
</dbReference>
<accession>A0A1J5TEK4</accession>
<dbReference type="NCBIfam" id="TIGR00254">
    <property type="entry name" value="GGDEF"/>
    <property type="match status" value="1"/>
</dbReference>
<feature type="transmembrane region" description="Helical" evidence="1">
    <location>
        <begin position="12"/>
        <end position="35"/>
    </location>
</feature>
<dbReference type="AlphaFoldDB" id="A0A1J5TEK4"/>
<dbReference type="CDD" id="cd01949">
    <property type="entry name" value="GGDEF"/>
    <property type="match status" value="1"/>
</dbReference>
<dbReference type="PANTHER" id="PTHR45138">
    <property type="entry name" value="REGULATORY COMPONENTS OF SENSORY TRANSDUCTION SYSTEM"/>
    <property type="match status" value="1"/>
</dbReference>
<dbReference type="InterPro" id="IPR029787">
    <property type="entry name" value="Nucleotide_cyclase"/>
</dbReference>
<keyword evidence="1" id="KW-0812">Transmembrane</keyword>
<keyword evidence="1" id="KW-1133">Transmembrane helix</keyword>
<evidence type="ECO:0000313" key="3">
    <source>
        <dbReference type="EMBL" id="OIR19369.1"/>
    </source>
</evidence>
<keyword evidence="3" id="KW-0548">Nucleotidyltransferase</keyword>
<dbReference type="FunFam" id="3.30.70.270:FF:000001">
    <property type="entry name" value="Diguanylate cyclase domain protein"/>
    <property type="match status" value="1"/>
</dbReference>
<protein>
    <submittedName>
        <fullName evidence="3">Diguanylate cyclase VdcA</fullName>
        <ecNumber evidence="3">2.7.7.65</ecNumber>
    </submittedName>
</protein>
<dbReference type="GO" id="GO:0043709">
    <property type="term" value="P:cell adhesion involved in single-species biofilm formation"/>
    <property type="evidence" value="ECO:0007669"/>
    <property type="project" value="TreeGrafter"/>
</dbReference>
<sequence length="356" mass="40545">MTRYSVERFRAAVFHMYLRVAVAVTFPLSILYFLFVATPDRGAVPFVFALFAMWLKWRTRHDSEESLRYAGCFVLTLMCLMLYGAYVSNEKLHQEVWMMIFPIAFAPIVAERERITWIAVGALSLFAVSMLRLEPLTLISAFVFLSAYLTLGLITMMLVRHNEQNIERLAHLTITDPLTKTYNRGYLKEVMASEINRCKRSGQALTVIMLDIDYFKMFNDTYGHLYGDSVLEQVAESLKKSAQRAGDYVFRYGGEEFCILASGLDREEAGQFTEKLRLSIYGLNIENRQSPHHRLTASAGFWCVAELSEITTSALLLNADNALYRAKEAGRDRVVDFDEIPPAEITRSTQLQSAPA</sequence>
<feature type="transmembrane region" description="Helical" evidence="1">
    <location>
        <begin position="139"/>
        <end position="159"/>
    </location>
</feature>
<dbReference type="GO" id="GO:0005886">
    <property type="term" value="C:plasma membrane"/>
    <property type="evidence" value="ECO:0007669"/>
    <property type="project" value="TreeGrafter"/>
</dbReference>
<dbReference type="PROSITE" id="PS50887">
    <property type="entry name" value="GGDEF"/>
    <property type="match status" value="1"/>
</dbReference>
<dbReference type="InterPro" id="IPR043128">
    <property type="entry name" value="Rev_trsase/Diguanyl_cyclase"/>
</dbReference>
<evidence type="ECO:0000259" key="2">
    <source>
        <dbReference type="PROSITE" id="PS50887"/>
    </source>
</evidence>
<name>A0A1J5TEK4_9ZZZZ</name>
<keyword evidence="1" id="KW-0472">Membrane</keyword>
<dbReference type="SMART" id="SM00267">
    <property type="entry name" value="GGDEF"/>
    <property type="match status" value="1"/>
</dbReference>
<organism evidence="3">
    <name type="scientific">mine drainage metagenome</name>
    <dbReference type="NCBI Taxonomy" id="410659"/>
    <lineage>
        <taxon>unclassified sequences</taxon>
        <taxon>metagenomes</taxon>
        <taxon>ecological metagenomes</taxon>
    </lineage>
</organism>
<dbReference type="EC" id="2.7.7.65" evidence="3"/>
<dbReference type="InterPro" id="IPR000160">
    <property type="entry name" value="GGDEF_dom"/>
</dbReference>
<reference evidence="3" key="1">
    <citation type="submission" date="2016-10" db="EMBL/GenBank/DDBJ databases">
        <title>Sequence of Gallionella enrichment culture.</title>
        <authorList>
            <person name="Poehlein A."/>
            <person name="Muehling M."/>
            <person name="Daniel R."/>
        </authorList>
    </citation>
    <scope>NUCLEOTIDE SEQUENCE</scope>
</reference>
<dbReference type="Pfam" id="PF20966">
    <property type="entry name" value="MASE6"/>
    <property type="match status" value="1"/>
</dbReference>
<dbReference type="GO" id="GO:1902201">
    <property type="term" value="P:negative regulation of bacterial-type flagellum-dependent cell motility"/>
    <property type="evidence" value="ECO:0007669"/>
    <property type="project" value="TreeGrafter"/>
</dbReference>
<dbReference type="Gene3D" id="3.30.70.270">
    <property type="match status" value="1"/>
</dbReference>
<gene>
    <name evidence="3" type="primary">vdcA_1</name>
    <name evidence="3" type="ORF">GALL_02490</name>
</gene>
<dbReference type="InterPro" id="IPR048435">
    <property type="entry name" value="MASE6"/>
</dbReference>
<feature type="transmembrane region" description="Helical" evidence="1">
    <location>
        <begin position="115"/>
        <end position="133"/>
    </location>
</feature>
<dbReference type="PANTHER" id="PTHR45138:SF9">
    <property type="entry name" value="DIGUANYLATE CYCLASE DGCM-RELATED"/>
    <property type="match status" value="1"/>
</dbReference>
<keyword evidence="3" id="KW-0808">Transferase</keyword>
<comment type="caution">
    <text evidence="3">The sequence shown here is derived from an EMBL/GenBank/DDBJ whole genome shotgun (WGS) entry which is preliminary data.</text>
</comment>
<feature type="domain" description="GGDEF" evidence="2">
    <location>
        <begin position="203"/>
        <end position="339"/>
    </location>
</feature>
<dbReference type="GO" id="GO:0052621">
    <property type="term" value="F:diguanylate cyclase activity"/>
    <property type="evidence" value="ECO:0007669"/>
    <property type="project" value="UniProtKB-EC"/>
</dbReference>
<feature type="transmembrane region" description="Helical" evidence="1">
    <location>
        <begin position="69"/>
        <end position="86"/>
    </location>
</feature>
<evidence type="ECO:0000256" key="1">
    <source>
        <dbReference type="SAM" id="Phobius"/>
    </source>
</evidence>
<proteinExistence type="predicted"/>
<dbReference type="InterPro" id="IPR050469">
    <property type="entry name" value="Diguanylate_Cyclase"/>
</dbReference>
<dbReference type="SUPFAM" id="SSF55073">
    <property type="entry name" value="Nucleotide cyclase"/>
    <property type="match status" value="1"/>
</dbReference>
<dbReference type="Pfam" id="PF00990">
    <property type="entry name" value="GGDEF"/>
    <property type="match status" value="1"/>
</dbReference>